<reference evidence="3" key="1">
    <citation type="submission" date="2022-11" db="UniProtKB">
        <authorList>
            <consortium name="WormBaseParasite"/>
        </authorList>
    </citation>
    <scope>IDENTIFICATION</scope>
</reference>
<dbReference type="Proteomes" id="UP000887565">
    <property type="component" value="Unplaced"/>
</dbReference>
<dbReference type="WBParaSite" id="nRc.2.0.1.t09161-RA">
    <property type="protein sequence ID" value="nRc.2.0.1.t09161-RA"/>
    <property type="gene ID" value="nRc.2.0.1.g09161"/>
</dbReference>
<proteinExistence type="predicted"/>
<evidence type="ECO:0000313" key="2">
    <source>
        <dbReference type="Proteomes" id="UP000887565"/>
    </source>
</evidence>
<evidence type="ECO:0000313" key="3">
    <source>
        <dbReference type="WBParaSite" id="nRc.2.0.1.t09161-RA"/>
    </source>
</evidence>
<evidence type="ECO:0000256" key="1">
    <source>
        <dbReference type="SAM" id="MobiDB-lite"/>
    </source>
</evidence>
<sequence>MILNPSPVAEHRKFFDILHFKTHKNAYPARNPYNIIKKVVRDSAAQTCNSMLWTEFSEDPEKSTSTMKRIKRNSENKNHGKNQDFNADLMPDPNDFKSLQIVPDLASKMPV</sequence>
<keyword evidence="2" id="KW-1185">Reference proteome</keyword>
<accession>A0A915I5W7</accession>
<name>A0A915I5W7_ROMCU</name>
<protein>
    <submittedName>
        <fullName evidence="3">Uncharacterized protein</fullName>
    </submittedName>
</protein>
<organism evidence="2 3">
    <name type="scientific">Romanomermis culicivorax</name>
    <name type="common">Nematode worm</name>
    <dbReference type="NCBI Taxonomy" id="13658"/>
    <lineage>
        <taxon>Eukaryota</taxon>
        <taxon>Metazoa</taxon>
        <taxon>Ecdysozoa</taxon>
        <taxon>Nematoda</taxon>
        <taxon>Enoplea</taxon>
        <taxon>Dorylaimia</taxon>
        <taxon>Mermithida</taxon>
        <taxon>Mermithoidea</taxon>
        <taxon>Mermithidae</taxon>
        <taxon>Romanomermis</taxon>
    </lineage>
</organism>
<feature type="compositionally biased region" description="Basic and acidic residues" evidence="1">
    <location>
        <begin position="72"/>
        <end position="82"/>
    </location>
</feature>
<feature type="region of interest" description="Disordered" evidence="1">
    <location>
        <begin position="58"/>
        <end position="96"/>
    </location>
</feature>
<dbReference type="AlphaFoldDB" id="A0A915I5W7"/>